<dbReference type="KEGG" id="scas:SACC_18100"/>
<keyword evidence="2" id="KW-1185">Reference proteome</keyword>
<dbReference type="EMBL" id="AP025226">
    <property type="protein sequence ID" value="BDB98793.1"/>
    <property type="molecule type" value="Genomic_DNA"/>
</dbReference>
<dbReference type="GeneID" id="68866539"/>
<protein>
    <submittedName>
        <fullName evidence="1">Uncharacterized protein</fullName>
    </submittedName>
</protein>
<proteinExistence type="predicted"/>
<gene>
    <name evidence="1" type="ORF">SACC_18100</name>
</gene>
<sequence>MSGITPFDLSQMKKIKLEEIFESYLNEAKSIYESCKKEGVKLLLYGSVAIYDTVKSNKDAIDLMKLYRKQGIQDINILVRKEHRDKFKEIIFSMDYFPYIHLEKAMGDIAGMFFKENVVVKAYYMNEMSFNHVIPVDWDQEFKMSPTDLLLSKLQIHKAMDKDYADMAAILLVSNINEDKIISLTSNDWGLWKDTVTNLINLRSFINKITTDEIKNKDLLLPVTATVIRLHGKIMNSPKTPNWKPLPEDAKYWSDF</sequence>
<accession>A0AAQ4CSL2</accession>
<dbReference type="RefSeq" id="WP_229569162.1">
    <property type="nucleotide sequence ID" value="NZ_AP025226.1"/>
</dbReference>
<name>A0AAQ4CSL2_9CREN</name>
<evidence type="ECO:0000313" key="2">
    <source>
        <dbReference type="Proteomes" id="UP001319921"/>
    </source>
</evidence>
<dbReference type="AlphaFoldDB" id="A0AAQ4CSL2"/>
<reference evidence="1 2" key="1">
    <citation type="journal article" date="2022" name="Microbiol. Resour. Announc.">
        <title>Complete Genome Sequence of the Hyperthermophilic and Acidophilic Archaeon Saccharolobus caldissimus Strain HS-3T.</title>
        <authorList>
            <person name="Sakai H.D."/>
            <person name="Kurosawa N."/>
        </authorList>
    </citation>
    <scope>NUCLEOTIDE SEQUENCE [LARGE SCALE GENOMIC DNA]</scope>
    <source>
        <strain evidence="1 2">JCM32116</strain>
    </source>
</reference>
<evidence type="ECO:0000313" key="1">
    <source>
        <dbReference type="EMBL" id="BDB98793.1"/>
    </source>
</evidence>
<organism evidence="1 2">
    <name type="scientific">Saccharolobus caldissimus</name>
    <dbReference type="NCBI Taxonomy" id="1702097"/>
    <lineage>
        <taxon>Archaea</taxon>
        <taxon>Thermoproteota</taxon>
        <taxon>Thermoprotei</taxon>
        <taxon>Sulfolobales</taxon>
        <taxon>Sulfolobaceae</taxon>
        <taxon>Saccharolobus</taxon>
    </lineage>
</organism>
<dbReference type="Proteomes" id="UP001319921">
    <property type="component" value="Chromosome"/>
</dbReference>